<dbReference type="InterPro" id="IPR027417">
    <property type="entry name" value="P-loop_NTPase"/>
</dbReference>
<sequence length="292" mass="31906">ERNASARERAGMVLRRMRVDMSPARASSRVDTFEAVFGFSPRPLQIAASDPELGPIVVVESETGSGKTEAALWRFRTLFERGEVDGLAFFLPTRVAATQIHDRVQRCISKLFPEAQTRPNVVLAVPGYVRADGEDAIEKLPGFEVLWPDSEDPDAAARRWAAEGIKRYFAASVAVGTIDQLLLSGLRVSHSHLRAAALLRHLIVVDEVHASDPYMAELLRGALERHMAAGGHAMLLSATLGNATRERLLSVGRRPSRPKPELEPVPYPAISDVKTLRPIVAVGPGKDVDVEL</sequence>
<evidence type="ECO:0000313" key="2">
    <source>
        <dbReference type="EMBL" id="EQD61632.1"/>
    </source>
</evidence>
<protein>
    <submittedName>
        <fullName evidence="2">CRISPR-associated helicase Cas3</fullName>
    </submittedName>
</protein>
<feature type="non-terminal residue" evidence="2">
    <location>
        <position position="1"/>
    </location>
</feature>
<dbReference type="SMART" id="SM00487">
    <property type="entry name" value="DEXDc"/>
    <property type="match status" value="1"/>
</dbReference>
<proteinExistence type="predicted"/>
<organism evidence="2">
    <name type="scientific">mine drainage metagenome</name>
    <dbReference type="NCBI Taxonomy" id="410659"/>
    <lineage>
        <taxon>unclassified sequences</taxon>
        <taxon>metagenomes</taxon>
        <taxon>ecological metagenomes</taxon>
    </lineage>
</organism>
<feature type="non-terminal residue" evidence="2">
    <location>
        <position position="292"/>
    </location>
</feature>
<dbReference type="Gene3D" id="3.40.50.300">
    <property type="entry name" value="P-loop containing nucleotide triphosphate hydrolases"/>
    <property type="match status" value="1"/>
</dbReference>
<dbReference type="PROSITE" id="PS51192">
    <property type="entry name" value="HELICASE_ATP_BIND_1"/>
    <property type="match status" value="1"/>
</dbReference>
<feature type="domain" description="Helicase ATP-binding" evidence="1">
    <location>
        <begin position="48"/>
        <end position="258"/>
    </location>
</feature>
<dbReference type="AlphaFoldDB" id="T1AW04"/>
<evidence type="ECO:0000259" key="1">
    <source>
        <dbReference type="PROSITE" id="PS51192"/>
    </source>
</evidence>
<dbReference type="Pfam" id="PF00270">
    <property type="entry name" value="DEAD"/>
    <property type="match status" value="1"/>
</dbReference>
<gene>
    <name evidence="2" type="ORF">B2A_03167</name>
</gene>
<dbReference type="InterPro" id="IPR011545">
    <property type="entry name" value="DEAD/DEAH_box_helicase_dom"/>
</dbReference>
<dbReference type="GO" id="GO:0005524">
    <property type="term" value="F:ATP binding"/>
    <property type="evidence" value="ECO:0007669"/>
    <property type="project" value="InterPro"/>
</dbReference>
<dbReference type="EMBL" id="AUZZ01002116">
    <property type="protein sequence ID" value="EQD61632.1"/>
    <property type="molecule type" value="Genomic_DNA"/>
</dbReference>
<reference evidence="2" key="1">
    <citation type="submission" date="2013-08" db="EMBL/GenBank/DDBJ databases">
        <authorList>
            <person name="Mendez C."/>
            <person name="Richter M."/>
            <person name="Ferrer M."/>
            <person name="Sanchez J."/>
        </authorList>
    </citation>
    <scope>NUCLEOTIDE SEQUENCE</scope>
</reference>
<accession>T1AW04</accession>
<dbReference type="SUPFAM" id="SSF52540">
    <property type="entry name" value="P-loop containing nucleoside triphosphate hydrolases"/>
    <property type="match status" value="1"/>
</dbReference>
<reference evidence="2" key="2">
    <citation type="journal article" date="2014" name="ISME J.">
        <title>Microbial stratification in low pH oxic and suboxic macroscopic growths along an acid mine drainage.</title>
        <authorList>
            <person name="Mendez-Garcia C."/>
            <person name="Mesa V."/>
            <person name="Sprenger R.R."/>
            <person name="Richter M."/>
            <person name="Diez M.S."/>
            <person name="Solano J."/>
            <person name="Bargiela R."/>
            <person name="Golyshina O.V."/>
            <person name="Manteca A."/>
            <person name="Ramos J.L."/>
            <person name="Gallego J.R."/>
            <person name="Llorente I."/>
            <person name="Martins Dos Santos V.A."/>
            <person name="Jensen O.N."/>
            <person name="Pelaez A.I."/>
            <person name="Sanchez J."/>
            <person name="Ferrer M."/>
        </authorList>
    </citation>
    <scope>NUCLEOTIDE SEQUENCE</scope>
</reference>
<dbReference type="InterPro" id="IPR014001">
    <property type="entry name" value="Helicase_ATP-bd"/>
</dbReference>
<dbReference type="GO" id="GO:0003676">
    <property type="term" value="F:nucleic acid binding"/>
    <property type="evidence" value="ECO:0007669"/>
    <property type="project" value="InterPro"/>
</dbReference>
<dbReference type="CDD" id="cd17930">
    <property type="entry name" value="DEXHc_cas3"/>
    <property type="match status" value="1"/>
</dbReference>
<comment type="caution">
    <text evidence="2">The sequence shown here is derived from an EMBL/GenBank/DDBJ whole genome shotgun (WGS) entry which is preliminary data.</text>
</comment>
<name>T1AW04_9ZZZZ</name>